<accession>A0A4Y2RT72</accession>
<dbReference type="AlphaFoldDB" id="A0A4Y2RT72"/>
<proteinExistence type="predicted"/>
<reference evidence="2 3" key="1">
    <citation type="journal article" date="2019" name="Sci. Rep.">
        <title>Orb-weaving spider Araneus ventricosus genome elucidates the spidroin gene catalogue.</title>
        <authorList>
            <person name="Kono N."/>
            <person name="Nakamura H."/>
            <person name="Ohtoshi R."/>
            <person name="Moran D.A.P."/>
            <person name="Shinohara A."/>
            <person name="Yoshida Y."/>
            <person name="Fujiwara M."/>
            <person name="Mori M."/>
            <person name="Tomita M."/>
            <person name="Arakawa K."/>
        </authorList>
    </citation>
    <scope>NUCLEOTIDE SEQUENCE [LARGE SCALE GENOMIC DNA]</scope>
</reference>
<gene>
    <name evidence="2" type="ORF">AVEN_200481_1</name>
</gene>
<feature type="compositionally biased region" description="Basic and acidic residues" evidence="1">
    <location>
        <begin position="329"/>
        <end position="338"/>
    </location>
</feature>
<comment type="caution">
    <text evidence="2">The sequence shown here is derived from an EMBL/GenBank/DDBJ whole genome shotgun (WGS) entry which is preliminary data.</text>
</comment>
<feature type="region of interest" description="Disordered" evidence="1">
    <location>
        <begin position="258"/>
        <end position="290"/>
    </location>
</feature>
<feature type="non-terminal residue" evidence="2">
    <location>
        <position position="1086"/>
    </location>
</feature>
<dbReference type="Proteomes" id="UP000499080">
    <property type="component" value="Unassembled WGS sequence"/>
</dbReference>
<sequence>MFGLNGVPGLSPHGATLKTFVTREPISLFSLRKNAKNKEEKEKLNQLLELLRKKLPEGCKIGAAVGEGDSFFDSVAQGLNELRDKGLITGNRRFNVKSLRESCKQYAQQINQSEKDSWLDNALKGEGRKLRKYLRNIEFSAKDIENTSSGSKIKIIWGRPEIEGKMVCEKYGVKFRIIELRDGEKDGLHVTKGKVGVGNNIVHIVNFRNQFVPLLSNIEKDNKRSLKVSREEAYGNEIGLNSKDTDSYISTLLQGIEDSSCKQNGPSRSPSNGNRKTSRKQRCFNTDTYNKEPNGVHMDVNIINIEGTEFPSNVQDESKQNNSHRKRKCSIEDKDDNAPKRMHINIKDTSNEYLKFSNHLQNELSHNELDIAYQTNQCIPHQLIGLMYQIDLSVLCLLRESLYKDKYPSLSLAFGDSEVDKFGNITLCYKRKSLHVKIESVDKYYTDNDISYARLFNKEKEKRSFFMNNYFDSFVNYLLFKSDSLSNNIEYLIIYTNSALDFTEEMKLKQSRSKSFYPFKFDSMNIEDCGILKDFLFTNNNMTGRGFYQFSQNDTTREELLKQLEFSSAMRKEIKERKLPPEFEKEIKEAFLDKLVFAVNQPNREELNSIVKDKISSKVKDDYIELQEKILCNLTAQKMYKKHRNEIMYSFSLLMSFLHDMFLNCNLFSINLKGKSCDGSNDIAINYKDRSTYIKVLNADRNIGYSQLFPSRTQERRNKFSVNKHFSVFIEELEKDKNIRYYIIYTNAGMDLTNENRLKKGLSKDFYPLKLHKIDFRKKKYKILRHCPCVNKNGLYQFSQEETTKLSNLLNLPPSFQSKRQERLSDGDEKDRKEKFFYKLIFAVNQPHRKEMNSIIKNGIENKYNKVPYTYEELHEIALRWLESHEFGPITKERIEKLLADIKSNRSSYQKYQNKNISEEIKFAKCVIGAEGTPAFNQFLHFLIEGEGKKYLKVLKRQGINLPSMSSILKKAGNSATKAFNGLYNLWFDTKGNKTLYLRTLEDEGVNLANMSSILKGAGSKAAEAFKDLHDLWFDAKGKKTPYFKTLEDEGVNLANMSSILNGAGFKAAKAFKDLYDLWFDAKGKK</sequence>
<feature type="compositionally biased region" description="Polar residues" evidence="1">
    <location>
        <begin position="261"/>
        <end position="275"/>
    </location>
</feature>
<organism evidence="2 3">
    <name type="scientific">Araneus ventricosus</name>
    <name type="common">Orbweaver spider</name>
    <name type="synonym">Epeira ventricosa</name>
    <dbReference type="NCBI Taxonomy" id="182803"/>
    <lineage>
        <taxon>Eukaryota</taxon>
        <taxon>Metazoa</taxon>
        <taxon>Ecdysozoa</taxon>
        <taxon>Arthropoda</taxon>
        <taxon>Chelicerata</taxon>
        <taxon>Arachnida</taxon>
        <taxon>Araneae</taxon>
        <taxon>Araneomorphae</taxon>
        <taxon>Entelegynae</taxon>
        <taxon>Araneoidea</taxon>
        <taxon>Araneidae</taxon>
        <taxon>Araneus</taxon>
    </lineage>
</organism>
<dbReference type="CDD" id="cd22754">
    <property type="entry name" value="OTU_wMelOTU-like"/>
    <property type="match status" value="1"/>
</dbReference>
<evidence type="ECO:0000256" key="1">
    <source>
        <dbReference type="SAM" id="MobiDB-lite"/>
    </source>
</evidence>
<keyword evidence="3" id="KW-1185">Reference proteome</keyword>
<evidence type="ECO:0000313" key="3">
    <source>
        <dbReference type="Proteomes" id="UP000499080"/>
    </source>
</evidence>
<dbReference type="OrthoDB" id="6432311at2759"/>
<feature type="region of interest" description="Disordered" evidence="1">
    <location>
        <begin position="309"/>
        <end position="338"/>
    </location>
</feature>
<dbReference type="EMBL" id="BGPR01147272">
    <property type="protein sequence ID" value="GBN78903.1"/>
    <property type="molecule type" value="Genomic_DNA"/>
</dbReference>
<protein>
    <submittedName>
        <fullName evidence="2">Uncharacterized protein</fullName>
    </submittedName>
</protein>
<evidence type="ECO:0000313" key="2">
    <source>
        <dbReference type="EMBL" id="GBN78903.1"/>
    </source>
</evidence>
<name>A0A4Y2RT72_ARAVE</name>